<dbReference type="RefSeq" id="XP_044659145.1">
    <property type="nucleotide sequence ID" value="XM_044803210.1"/>
</dbReference>
<keyword evidence="4" id="KW-0378">Hydrolase</keyword>
<comment type="similarity">
    <text evidence="1">Belongs to the peptidase S28 family.</text>
</comment>
<dbReference type="EMBL" id="BOLY01000005">
    <property type="protein sequence ID" value="GIZ44658.1"/>
    <property type="molecule type" value="Genomic_DNA"/>
</dbReference>
<feature type="chain" id="PRO_5040410970" description="Serine peptidase" evidence="6">
    <location>
        <begin position="18"/>
        <end position="538"/>
    </location>
</feature>
<gene>
    <name evidence="7" type="ORF">CKM354_000784900</name>
</gene>
<accession>A0A9P3FEQ4</accession>
<evidence type="ECO:0000256" key="5">
    <source>
        <dbReference type="ARBA" id="ARBA00023180"/>
    </source>
</evidence>
<sequence length="538" mass="60350">MLTYFTVSLLHILGARSTPIPYDVPFAENHRLPNACDLPLGPAPSHKSIPFHGRGDFAQLIHHTDPGLGLFSQTYLWNSSFWRPGAPIVVFLPGESPIDGYWIFNRPDVSTVGVIAENLGAATIILEHRYYGSSLPYSNFTKANLQYLTVDNALRDVVRFAQNFIAPWTDGPSTAKDVPWILIGGSYSAAQTGWIANMFPGTFWAYISASPILQAIPSYWAYLLPLMEHGPEGCVRLLSSVTRFIDDIIEAGDEKNLQAIKTLFGLAEMKTPDFLYSLSEIWGDWSIIDIGQNDTAIEAYCGWVEGSDPDLELDDMFLELDKSIEVQADWATSSEQTIRALQTYSAGFRKYIAPNLCINGTCLDESYARLSEPLNGQMYEWLLCNDMMGGYVTGAPLGALSTPLVSRFLTYDYFQTRCAMVHSPESSAELEDTASGHRTAEAFNRYTGGWFPTDARRIIYSAGEMDVWREMSVSARLRPGGPLQSDPESDVVVHLIKTGWHHSEMYTRNAELDDEVQRVRDQEVDQICYWTQQWPGYR</sequence>
<dbReference type="Proteomes" id="UP000825890">
    <property type="component" value="Unassembled WGS sequence"/>
</dbReference>
<protein>
    <recommendedName>
        <fullName evidence="9">Serine peptidase</fullName>
    </recommendedName>
</protein>
<keyword evidence="5" id="KW-0325">Glycoprotein</keyword>
<dbReference type="OrthoDB" id="1735038at2759"/>
<comment type="caution">
    <text evidence="7">The sequence shown here is derived from an EMBL/GenBank/DDBJ whole genome shotgun (WGS) entry which is preliminary data.</text>
</comment>
<evidence type="ECO:0008006" key="9">
    <source>
        <dbReference type="Google" id="ProtNLM"/>
    </source>
</evidence>
<dbReference type="Pfam" id="PF05577">
    <property type="entry name" value="Peptidase_S28"/>
    <property type="match status" value="1"/>
</dbReference>
<evidence type="ECO:0000256" key="4">
    <source>
        <dbReference type="ARBA" id="ARBA00022801"/>
    </source>
</evidence>
<evidence type="ECO:0000256" key="6">
    <source>
        <dbReference type="SAM" id="SignalP"/>
    </source>
</evidence>
<evidence type="ECO:0000313" key="8">
    <source>
        <dbReference type="Proteomes" id="UP000825890"/>
    </source>
</evidence>
<organism evidence="7 8">
    <name type="scientific">Cercospora kikuchii</name>
    <dbReference type="NCBI Taxonomy" id="84275"/>
    <lineage>
        <taxon>Eukaryota</taxon>
        <taxon>Fungi</taxon>
        <taxon>Dikarya</taxon>
        <taxon>Ascomycota</taxon>
        <taxon>Pezizomycotina</taxon>
        <taxon>Dothideomycetes</taxon>
        <taxon>Dothideomycetidae</taxon>
        <taxon>Mycosphaerellales</taxon>
        <taxon>Mycosphaerellaceae</taxon>
        <taxon>Cercospora</taxon>
    </lineage>
</organism>
<evidence type="ECO:0000256" key="3">
    <source>
        <dbReference type="ARBA" id="ARBA00022729"/>
    </source>
</evidence>
<evidence type="ECO:0000313" key="7">
    <source>
        <dbReference type="EMBL" id="GIZ44658.1"/>
    </source>
</evidence>
<dbReference type="GO" id="GO:0006508">
    <property type="term" value="P:proteolysis"/>
    <property type="evidence" value="ECO:0007669"/>
    <property type="project" value="UniProtKB-KW"/>
</dbReference>
<dbReference type="GO" id="GO:0070008">
    <property type="term" value="F:serine-type exopeptidase activity"/>
    <property type="evidence" value="ECO:0007669"/>
    <property type="project" value="InterPro"/>
</dbReference>
<dbReference type="PANTHER" id="PTHR11010:SF23">
    <property type="entry name" value="SERINE PEPTIDASE"/>
    <property type="match status" value="1"/>
</dbReference>
<dbReference type="GeneID" id="68293424"/>
<keyword evidence="2" id="KW-0645">Protease</keyword>
<dbReference type="AlphaFoldDB" id="A0A9P3FEQ4"/>
<name>A0A9P3FEQ4_9PEZI</name>
<evidence type="ECO:0000256" key="2">
    <source>
        <dbReference type="ARBA" id="ARBA00022670"/>
    </source>
</evidence>
<keyword evidence="8" id="KW-1185">Reference proteome</keyword>
<reference evidence="7 8" key="1">
    <citation type="submission" date="2021-01" db="EMBL/GenBank/DDBJ databases">
        <title>Cercospora kikuchii MAFF 305040 whole genome shotgun sequence.</title>
        <authorList>
            <person name="Kashiwa T."/>
            <person name="Suzuki T."/>
        </authorList>
    </citation>
    <scope>NUCLEOTIDE SEQUENCE [LARGE SCALE GENOMIC DNA]</scope>
    <source>
        <strain evidence="7 8">MAFF 305040</strain>
    </source>
</reference>
<dbReference type="Gene3D" id="3.40.50.1820">
    <property type="entry name" value="alpha/beta hydrolase"/>
    <property type="match status" value="2"/>
</dbReference>
<dbReference type="GO" id="GO:0008239">
    <property type="term" value="F:dipeptidyl-peptidase activity"/>
    <property type="evidence" value="ECO:0007669"/>
    <property type="project" value="TreeGrafter"/>
</dbReference>
<proteinExistence type="inferred from homology"/>
<dbReference type="PANTHER" id="PTHR11010">
    <property type="entry name" value="PROTEASE S28 PRO-X CARBOXYPEPTIDASE-RELATED"/>
    <property type="match status" value="1"/>
</dbReference>
<dbReference type="InterPro" id="IPR029058">
    <property type="entry name" value="AB_hydrolase_fold"/>
</dbReference>
<dbReference type="SUPFAM" id="SSF53474">
    <property type="entry name" value="alpha/beta-Hydrolases"/>
    <property type="match status" value="1"/>
</dbReference>
<feature type="signal peptide" evidence="6">
    <location>
        <begin position="1"/>
        <end position="17"/>
    </location>
</feature>
<dbReference type="InterPro" id="IPR008758">
    <property type="entry name" value="Peptidase_S28"/>
</dbReference>
<evidence type="ECO:0000256" key="1">
    <source>
        <dbReference type="ARBA" id="ARBA00011079"/>
    </source>
</evidence>
<keyword evidence="3 6" id="KW-0732">Signal</keyword>